<dbReference type="EMBL" id="SGPL01000225">
    <property type="protein sequence ID" value="THH15152.1"/>
    <property type="molecule type" value="Genomic_DNA"/>
</dbReference>
<keyword evidence="3" id="KW-1185">Reference proteome</keyword>
<dbReference type="AlphaFoldDB" id="A0A4S4LRY3"/>
<sequence>MSFLNMPSDDYDRRAQYIVSREPNGSVQTYCRWDGDGDTYRHTYRHIHRIPHPSQLSKESTLYGALGDEYPLTLAAVERASAASIAGIAPLPWVVTLSRARLIPLSTAAVTSLTEDNAVQPLIAPPYATIETSSAIATPLNLAEDQPMMDAPPITTGAYPMAANTSPTTVMSSSSDTVASLRYRPPEVMSRPASHLCISLQMVVITESGEGGRTDDDSIAVSGRDYVVQDWFTQEQVHKTNNQKSPDDIFEQDVPEAVMGTISSSALGLGRIDTIPGHSESENQDPIQVLSSPSLTPSPQAPPPVPLQTQQITILEVQPPQTVEEMAEAYPYRYCLECKILYSTKFALKRHLEETRIHDAVEEFWCKWCNKGFLREYTMAAHMDRCRRRGGGQP</sequence>
<dbReference type="SUPFAM" id="SSF57667">
    <property type="entry name" value="beta-beta-alpha zinc fingers"/>
    <property type="match status" value="1"/>
</dbReference>
<feature type="region of interest" description="Disordered" evidence="1">
    <location>
        <begin position="270"/>
        <end position="306"/>
    </location>
</feature>
<evidence type="ECO:0000313" key="3">
    <source>
        <dbReference type="Proteomes" id="UP000310158"/>
    </source>
</evidence>
<comment type="caution">
    <text evidence="2">The sequence shown here is derived from an EMBL/GenBank/DDBJ whole genome shotgun (WGS) entry which is preliminary data.</text>
</comment>
<evidence type="ECO:0000313" key="2">
    <source>
        <dbReference type="EMBL" id="THH15152.1"/>
    </source>
</evidence>
<dbReference type="InterPro" id="IPR036236">
    <property type="entry name" value="Znf_C2H2_sf"/>
</dbReference>
<name>A0A4S4LRY3_9AGAM</name>
<dbReference type="Gene3D" id="3.30.160.60">
    <property type="entry name" value="Classic Zinc Finger"/>
    <property type="match status" value="1"/>
</dbReference>
<reference evidence="2 3" key="1">
    <citation type="submission" date="2019-02" db="EMBL/GenBank/DDBJ databases">
        <title>Genome sequencing of the rare red list fungi Bondarzewia mesenterica.</title>
        <authorList>
            <person name="Buettner E."/>
            <person name="Kellner H."/>
        </authorList>
    </citation>
    <scope>NUCLEOTIDE SEQUENCE [LARGE SCALE GENOMIC DNA]</scope>
    <source>
        <strain evidence="2 3">DSM 108281</strain>
    </source>
</reference>
<dbReference type="OrthoDB" id="6077919at2759"/>
<proteinExistence type="predicted"/>
<accession>A0A4S4LRY3</accession>
<organism evidence="2 3">
    <name type="scientific">Bondarzewia mesenterica</name>
    <dbReference type="NCBI Taxonomy" id="1095465"/>
    <lineage>
        <taxon>Eukaryota</taxon>
        <taxon>Fungi</taxon>
        <taxon>Dikarya</taxon>
        <taxon>Basidiomycota</taxon>
        <taxon>Agaricomycotina</taxon>
        <taxon>Agaricomycetes</taxon>
        <taxon>Russulales</taxon>
        <taxon>Bondarzewiaceae</taxon>
        <taxon>Bondarzewia</taxon>
    </lineage>
</organism>
<dbReference type="Proteomes" id="UP000310158">
    <property type="component" value="Unassembled WGS sequence"/>
</dbReference>
<feature type="compositionally biased region" description="Low complexity" evidence="1">
    <location>
        <begin position="288"/>
        <end position="298"/>
    </location>
</feature>
<gene>
    <name evidence="2" type="ORF">EW146_g5280</name>
</gene>
<evidence type="ECO:0008006" key="4">
    <source>
        <dbReference type="Google" id="ProtNLM"/>
    </source>
</evidence>
<protein>
    <recommendedName>
        <fullName evidence="4">C2H2-type domain-containing protein</fullName>
    </recommendedName>
</protein>
<evidence type="ECO:0000256" key="1">
    <source>
        <dbReference type="SAM" id="MobiDB-lite"/>
    </source>
</evidence>